<evidence type="ECO:0000313" key="10">
    <source>
        <dbReference type="Proteomes" id="UP001303160"/>
    </source>
</evidence>
<evidence type="ECO:0000256" key="4">
    <source>
        <dbReference type="ARBA" id="ARBA00022679"/>
    </source>
</evidence>
<dbReference type="InterPro" id="IPR035983">
    <property type="entry name" value="Hect_E3_ubiquitin_ligase"/>
</dbReference>
<evidence type="ECO:0000256" key="7">
    <source>
        <dbReference type="SAM" id="MobiDB-lite"/>
    </source>
</evidence>
<dbReference type="InterPro" id="IPR044611">
    <property type="entry name" value="E3A/B/C-like"/>
</dbReference>
<reference evidence="9" key="1">
    <citation type="journal article" date="2023" name="Mol. Phylogenet. Evol.">
        <title>Genome-scale phylogeny and comparative genomics of the fungal order Sordariales.</title>
        <authorList>
            <person name="Hensen N."/>
            <person name="Bonometti L."/>
            <person name="Westerberg I."/>
            <person name="Brannstrom I.O."/>
            <person name="Guillou S."/>
            <person name="Cros-Aarteil S."/>
            <person name="Calhoun S."/>
            <person name="Haridas S."/>
            <person name="Kuo A."/>
            <person name="Mondo S."/>
            <person name="Pangilinan J."/>
            <person name="Riley R."/>
            <person name="LaButti K."/>
            <person name="Andreopoulos B."/>
            <person name="Lipzen A."/>
            <person name="Chen C."/>
            <person name="Yan M."/>
            <person name="Daum C."/>
            <person name="Ng V."/>
            <person name="Clum A."/>
            <person name="Steindorff A."/>
            <person name="Ohm R.A."/>
            <person name="Martin F."/>
            <person name="Silar P."/>
            <person name="Natvig D.O."/>
            <person name="Lalanne C."/>
            <person name="Gautier V."/>
            <person name="Ament-Velasquez S.L."/>
            <person name="Kruys A."/>
            <person name="Hutchinson M.I."/>
            <person name="Powell A.J."/>
            <person name="Barry K."/>
            <person name="Miller A.N."/>
            <person name="Grigoriev I.V."/>
            <person name="Debuchy R."/>
            <person name="Gladieux P."/>
            <person name="Hiltunen Thoren M."/>
            <person name="Johannesson H."/>
        </authorList>
    </citation>
    <scope>NUCLEOTIDE SEQUENCE</scope>
    <source>
        <strain evidence="9">CBS 315.58</strain>
    </source>
</reference>
<dbReference type="CDD" id="cd23767">
    <property type="entry name" value="IQCD"/>
    <property type="match status" value="1"/>
</dbReference>
<dbReference type="SUPFAM" id="SSF56204">
    <property type="entry name" value="Hect, E3 ligase catalytic domain"/>
    <property type="match status" value="1"/>
</dbReference>
<feature type="compositionally biased region" description="Basic and acidic residues" evidence="7">
    <location>
        <begin position="43"/>
        <end position="57"/>
    </location>
</feature>
<gene>
    <name evidence="9" type="ORF">QBC40DRAFT_264140</name>
</gene>
<feature type="active site" description="Glycyl thioester intermediate" evidence="6">
    <location>
        <position position="1105"/>
    </location>
</feature>
<evidence type="ECO:0000256" key="6">
    <source>
        <dbReference type="PROSITE-ProRule" id="PRU00104"/>
    </source>
</evidence>
<dbReference type="FunFam" id="3.30.2160.10:FF:000002">
    <property type="entry name" value="Putative Ubiquitin-protein ligase E3C"/>
    <property type="match status" value="1"/>
</dbReference>
<keyword evidence="5 6" id="KW-0833">Ubl conjugation pathway</keyword>
<evidence type="ECO:0000256" key="2">
    <source>
        <dbReference type="ARBA" id="ARBA00004906"/>
    </source>
</evidence>
<dbReference type="GO" id="GO:0006511">
    <property type="term" value="P:ubiquitin-dependent protein catabolic process"/>
    <property type="evidence" value="ECO:0007669"/>
    <property type="project" value="TreeGrafter"/>
</dbReference>
<dbReference type="Gene3D" id="3.30.2160.10">
    <property type="entry name" value="Hect, E3 ligase catalytic domain"/>
    <property type="match status" value="1"/>
</dbReference>
<name>A0AAN7AX10_9PEZI</name>
<dbReference type="Pfam" id="PF00632">
    <property type="entry name" value="HECT"/>
    <property type="match status" value="1"/>
</dbReference>
<dbReference type="CDD" id="cd00078">
    <property type="entry name" value="HECTc"/>
    <property type="match status" value="1"/>
</dbReference>
<feature type="domain" description="HECT" evidence="8">
    <location>
        <begin position="773"/>
        <end position="1137"/>
    </location>
</feature>
<proteinExistence type="predicted"/>
<feature type="region of interest" description="Disordered" evidence="7">
    <location>
        <begin position="631"/>
        <end position="659"/>
    </location>
</feature>
<reference evidence="9" key="2">
    <citation type="submission" date="2023-05" db="EMBL/GenBank/DDBJ databases">
        <authorList>
            <consortium name="Lawrence Berkeley National Laboratory"/>
            <person name="Steindorff A."/>
            <person name="Hensen N."/>
            <person name="Bonometti L."/>
            <person name="Westerberg I."/>
            <person name="Brannstrom I.O."/>
            <person name="Guillou S."/>
            <person name="Cros-Aarteil S."/>
            <person name="Calhoun S."/>
            <person name="Haridas S."/>
            <person name="Kuo A."/>
            <person name="Mondo S."/>
            <person name="Pangilinan J."/>
            <person name="Riley R."/>
            <person name="Labutti K."/>
            <person name="Andreopoulos B."/>
            <person name="Lipzen A."/>
            <person name="Chen C."/>
            <person name="Yanf M."/>
            <person name="Daum C."/>
            <person name="Ng V."/>
            <person name="Clum A."/>
            <person name="Ohm R."/>
            <person name="Martin F."/>
            <person name="Silar P."/>
            <person name="Natvig D."/>
            <person name="Lalanne C."/>
            <person name="Gautier V."/>
            <person name="Ament-Velasquez S.L."/>
            <person name="Kruys A."/>
            <person name="Hutchinson M.I."/>
            <person name="Powell A.J."/>
            <person name="Barry K."/>
            <person name="Miller A.N."/>
            <person name="Grigoriev I.V."/>
            <person name="Debuchy R."/>
            <person name="Gladieux P."/>
            <person name="Thoren M.H."/>
            <person name="Johannesson H."/>
        </authorList>
    </citation>
    <scope>NUCLEOTIDE SEQUENCE</scope>
    <source>
        <strain evidence="9">CBS 315.58</strain>
    </source>
</reference>
<dbReference type="Gene3D" id="3.30.2410.10">
    <property type="entry name" value="Hect, E3 ligase catalytic domain"/>
    <property type="match status" value="1"/>
</dbReference>
<dbReference type="AlphaFoldDB" id="A0AAN7AX10"/>
<comment type="pathway">
    <text evidence="2">Protein modification; protein ubiquitination.</text>
</comment>
<organism evidence="9 10">
    <name type="scientific">Triangularia verruculosa</name>
    <dbReference type="NCBI Taxonomy" id="2587418"/>
    <lineage>
        <taxon>Eukaryota</taxon>
        <taxon>Fungi</taxon>
        <taxon>Dikarya</taxon>
        <taxon>Ascomycota</taxon>
        <taxon>Pezizomycotina</taxon>
        <taxon>Sordariomycetes</taxon>
        <taxon>Sordariomycetidae</taxon>
        <taxon>Sordariales</taxon>
        <taxon>Podosporaceae</taxon>
        <taxon>Triangularia</taxon>
    </lineage>
</organism>
<protein>
    <recommendedName>
        <fullName evidence="3">HECT-type E3 ubiquitin transferase</fullName>
        <ecNumber evidence="3">2.3.2.26</ecNumber>
    </recommendedName>
</protein>
<accession>A0AAN7AX10</accession>
<dbReference type="PROSITE" id="PS50096">
    <property type="entry name" value="IQ"/>
    <property type="match status" value="1"/>
</dbReference>
<dbReference type="PANTHER" id="PTHR45700">
    <property type="entry name" value="UBIQUITIN-PROTEIN LIGASE E3C"/>
    <property type="match status" value="1"/>
</dbReference>
<comment type="caution">
    <text evidence="9">The sequence shown here is derived from an EMBL/GenBank/DDBJ whole genome shotgun (WGS) entry which is preliminary data.</text>
</comment>
<keyword evidence="4" id="KW-0808">Transferase</keyword>
<dbReference type="Proteomes" id="UP001303160">
    <property type="component" value="Unassembled WGS sequence"/>
</dbReference>
<dbReference type="InterPro" id="IPR000569">
    <property type="entry name" value="HECT_dom"/>
</dbReference>
<dbReference type="PROSITE" id="PS50237">
    <property type="entry name" value="HECT"/>
    <property type="match status" value="1"/>
</dbReference>
<dbReference type="FunFam" id="3.30.2410.10:FF:000017">
    <property type="entry name" value="E3 ubiquitin-protein ligase UPL7"/>
    <property type="match status" value="1"/>
</dbReference>
<dbReference type="EMBL" id="MU863906">
    <property type="protein sequence ID" value="KAK4201577.1"/>
    <property type="molecule type" value="Genomic_DNA"/>
</dbReference>
<dbReference type="Gene3D" id="3.90.1750.10">
    <property type="entry name" value="Hect, E3 ligase catalytic domains"/>
    <property type="match status" value="1"/>
</dbReference>
<evidence type="ECO:0000256" key="5">
    <source>
        <dbReference type="ARBA" id="ARBA00022786"/>
    </source>
</evidence>
<dbReference type="EC" id="2.3.2.26" evidence="3"/>
<evidence type="ECO:0000256" key="3">
    <source>
        <dbReference type="ARBA" id="ARBA00012485"/>
    </source>
</evidence>
<evidence type="ECO:0000313" key="9">
    <source>
        <dbReference type="EMBL" id="KAK4201577.1"/>
    </source>
</evidence>
<evidence type="ECO:0000259" key="8">
    <source>
        <dbReference type="PROSITE" id="PS50237"/>
    </source>
</evidence>
<dbReference type="PANTHER" id="PTHR45700:SF2">
    <property type="entry name" value="UBIQUITIN-PROTEIN LIGASE E3C"/>
    <property type="match status" value="1"/>
</dbReference>
<feature type="region of interest" description="Disordered" evidence="7">
    <location>
        <begin position="1"/>
        <end position="57"/>
    </location>
</feature>
<dbReference type="SMART" id="SM00119">
    <property type="entry name" value="HECTc"/>
    <property type="match status" value="1"/>
</dbReference>
<keyword evidence="10" id="KW-1185">Reference proteome</keyword>
<dbReference type="GO" id="GO:0000209">
    <property type="term" value="P:protein polyubiquitination"/>
    <property type="evidence" value="ECO:0007669"/>
    <property type="project" value="InterPro"/>
</dbReference>
<feature type="compositionally biased region" description="Polar residues" evidence="7">
    <location>
        <begin position="1"/>
        <end position="22"/>
    </location>
</feature>
<dbReference type="GO" id="GO:0061630">
    <property type="term" value="F:ubiquitin protein ligase activity"/>
    <property type="evidence" value="ECO:0007669"/>
    <property type="project" value="UniProtKB-EC"/>
</dbReference>
<comment type="catalytic activity">
    <reaction evidence="1">
        <text>S-ubiquitinyl-[E2 ubiquitin-conjugating enzyme]-L-cysteine + [acceptor protein]-L-lysine = [E2 ubiquitin-conjugating enzyme]-L-cysteine + N(6)-ubiquitinyl-[acceptor protein]-L-lysine.</text>
        <dbReference type="EC" id="2.3.2.26"/>
    </reaction>
</comment>
<sequence>MFSTFTGQSTGKRRNVNLSGNRAHNPWASPATLGSSTTVLKAAAERDKRQREKDRIKAAKRIQKVWRGSQTRQKIRAQDRAALDGLYQHSQSDPETRSAKALPLLLRSFQTKNRDDLRRIVLLCRDLCDSGFRLFRFDDTTGHQLDRLMRVLVEALEEQANLDQDIHTVLTVLIQVLDFRPQAIEPVLGQYYKVMAKYCSLALNLQPPFTLLSHTVTKPLSRGNLPDAFVHKAYHAFASSFLVTPDLNVFENNLPVFAAGIDLDRLSDTLAAAKFDYIAKPRLLWLLAHLIALQQTKQQQTLHASYLRVLCTLLSMLSDHIQFGGPLEHSTESSLDATNSADDAEVQSTLPAYISEKLALLTESKAITGLLESSAPYSVGSEIAMNSELGDASVLAGYVLTLISCFPDAADEVRMRLFFSNIPTRTGRLPALEYLWQVMKRTAIFRNIAAGSEAALDIFKSVPQWSNKEGTNDSWHQQWRTILLFLELYVFVLKLTDDADFFQGLKGDQLGTRKPGNDNLPRVRSSGLDLESVKRLTLFLKHLGFVLYYNMPELLSSLSSSRHLKVASRPSDFVVTAGLDLDKVRKMAMAAMRGLYERDSRRPFLPKDHWLMTDKFDMAGFKEAVVVEAERQRDLGDAEPEEEGSRESAEEEDQEVQDWRYGTSATVATRRRYLQLMARRRHAAKEHHRATVGPKLEVLKNMPFVIPFDKRVIIFREFINLDKVRRRHGHADPDSWRMWMMQFDPTRNNLAKHQALIRRGRLFKDAMDSLWPLKDGIKEPVQITFEDKWGMQEAGIDGGGVTKEFLTSVISEMLSHTNLFVANSKNAYYPNPLILEQRLAYARRRGLDETEVRTELLRQYEFAGRMIGKCLYEGILINVVFAGFFLLKWATTDTKQVNLNDIRELDEHVYNGLLFMKNNEDQVDDLGLNFAVDFNIASPGDKQPHIITVPLCPNGQNVPVTKENKLLYITQVAKYRLNVQPFAQTQAFLRGLKMVIEPGWLSMFNQNELQRLVGGDSGAIDVDDLRSNTVYNGPYQIGDDGQEHGTVKLFWEVMKEFGDEERREVLQYVTSTPRAPLLGFSQLFPKFTISYGGADEERLPSASTCVNLLKLPRYSRKEVLREKLLYAVKSGAGFDLS</sequence>
<evidence type="ECO:0000256" key="1">
    <source>
        <dbReference type="ARBA" id="ARBA00000885"/>
    </source>
</evidence>